<dbReference type="OrthoDB" id="9973643at2"/>
<evidence type="ECO:0000313" key="1">
    <source>
        <dbReference type="EMBL" id="RYB95245.1"/>
    </source>
</evidence>
<dbReference type="Proteomes" id="UP000294071">
    <property type="component" value="Unassembled WGS sequence"/>
</dbReference>
<sequence>MGDDQQVRASATGSGAVAGDDDVAAGLREQVRLLERQLLEARQAALVSRDHVVGIEAEIGRQNADIVRLHVEVRRLSARAKRLGERKDAQAKRITELQDKLGAARKSSATLTRRVGELEAVAARPSFARRVARRLRGSGR</sequence>
<comment type="caution">
    <text evidence="1">The sequence shown here is derived from an EMBL/GenBank/DDBJ whole genome shotgun (WGS) entry which is preliminary data.</text>
</comment>
<proteinExistence type="predicted"/>
<gene>
    <name evidence="1" type="ORF">EUA93_13415</name>
</gene>
<evidence type="ECO:0000313" key="2">
    <source>
        <dbReference type="Proteomes" id="UP000294071"/>
    </source>
</evidence>
<dbReference type="AlphaFoldDB" id="A0A4Q2S469"/>
<protein>
    <submittedName>
        <fullName evidence="1">Uncharacterized protein</fullName>
    </submittedName>
</protein>
<dbReference type="RefSeq" id="WP_129400587.1">
    <property type="nucleotide sequence ID" value="NZ_SDWT01000001.1"/>
</dbReference>
<reference evidence="1 2" key="1">
    <citation type="submission" date="2019-01" db="EMBL/GenBank/DDBJ databases">
        <title>Novel species of Nocardioides.</title>
        <authorList>
            <person name="Liu Q."/>
            <person name="Xin Y.-H."/>
        </authorList>
    </citation>
    <scope>NUCLEOTIDE SEQUENCE [LARGE SCALE GENOMIC DNA]</scope>
    <source>
        <strain evidence="1 2">CGMCC 4.6882</strain>
    </source>
</reference>
<organism evidence="1 2">
    <name type="scientific">Nocardioides oleivorans</name>
    <dbReference type="NCBI Taxonomy" id="273676"/>
    <lineage>
        <taxon>Bacteria</taxon>
        <taxon>Bacillati</taxon>
        <taxon>Actinomycetota</taxon>
        <taxon>Actinomycetes</taxon>
        <taxon>Propionibacteriales</taxon>
        <taxon>Nocardioidaceae</taxon>
        <taxon>Nocardioides</taxon>
    </lineage>
</organism>
<accession>A0A4Q2S469</accession>
<name>A0A4Q2S469_9ACTN</name>
<keyword evidence="2" id="KW-1185">Reference proteome</keyword>
<dbReference type="EMBL" id="SDWT01000001">
    <property type="protein sequence ID" value="RYB95245.1"/>
    <property type="molecule type" value="Genomic_DNA"/>
</dbReference>